<dbReference type="AlphaFoldDB" id="G7WPI6"/>
<dbReference type="GO" id="GO:0004540">
    <property type="term" value="F:RNA nuclease activity"/>
    <property type="evidence" value="ECO:0007669"/>
    <property type="project" value="InterPro"/>
</dbReference>
<keyword evidence="1" id="KW-0597">Phosphoprotein</keyword>
<keyword evidence="5" id="KW-0378">Hydrolase</keyword>
<dbReference type="EMBL" id="CP003117">
    <property type="protein sequence ID" value="AET65187.1"/>
    <property type="molecule type" value="Genomic_DNA"/>
</dbReference>
<gene>
    <name evidence="6" type="ordered locus">Mhar_1829</name>
</gene>
<proteinExistence type="predicted"/>
<reference evidence="6 7" key="1">
    <citation type="journal article" date="2012" name="PLoS ONE">
        <title>The genome characteristics and predicted function of methyl-group oxidation pathway in the obligate aceticlastic methanogens, Methanosaeta spp.</title>
        <authorList>
            <person name="Zhu J."/>
            <person name="Zheng H."/>
            <person name="Ai G."/>
            <person name="Zhang G."/>
            <person name="Liu D."/>
            <person name="Liu X."/>
            <person name="Dong X."/>
        </authorList>
    </citation>
    <scope>NUCLEOTIDE SEQUENCE [LARGE SCALE GENOMIC DNA]</scope>
    <source>
        <strain evidence="6 7">6Ac</strain>
    </source>
</reference>
<keyword evidence="2" id="KW-1277">Toxin-antitoxin system</keyword>
<keyword evidence="4" id="KW-0547">Nucleotide-binding</keyword>
<dbReference type="GO" id="GO:0016787">
    <property type="term" value="F:hydrolase activity"/>
    <property type="evidence" value="ECO:0007669"/>
    <property type="project" value="UniProtKB-KW"/>
</dbReference>
<evidence type="ECO:0000313" key="7">
    <source>
        <dbReference type="Proteomes" id="UP000005877"/>
    </source>
</evidence>
<dbReference type="GO" id="GO:0000166">
    <property type="term" value="F:nucleotide binding"/>
    <property type="evidence" value="ECO:0007669"/>
    <property type="project" value="UniProtKB-KW"/>
</dbReference>
<keyword evidence="7" id="KW-1185">Reference proteome</keyword>
<dbReference type="PANTHER" id="PTHR34139:SF1">
    <property type="entry name" value="RNASE MJ1380-RELATED"/>
    <property type="match status" value="1"/>
</dbReference>
<evidence type="ECO:0000256" key="3">
    <source>
        <dbReference type="ARBA" id="ARBA00022722"/>
    </source>
</evidence>
<dbReference type="InterPro" id="IPR051813">
    <property type="entry name" value="HepT_RNase_toxin"/>
</dbReference>
<organism evidence="6 7">
    <name type="scientific">Methanothrix harundinacea (strain 6Ac)</name>
    <name type="common">Methanosaeta harundinacea</name>
    <dbReference type="NCBI Taxonomy" id="1110509"/>
    <lineage>
        <taxon>Archaea</taxon>
        <taxon>Methanobacteriati</taxon>
        <taxon>Methanobacteriota</taxon>
        <taxon>Stenosarchaea group</taxon>
        <taxon>Methanomicrobia</taxon>
        <taxon>Methanotrichales</taxon>
        <taxon>Methanotrichaceae</taxon>
        <taxon>Methanothrix</taxon>
    </lineage>
</organism>
<protein>
    <recommendedName>
        <fullName evidence="8">DUF86 domain-containing protein</fullName>
    </recommendedName>
</protein>
<sequence length="96" mass="11146">MIEKVEEFTEDLSLEEFEESEMVYFAVIRALEVMGEAAKQVPTEVKRRYPEVPWSRMAGMRDKMIHGYFGVDLHIVWETATRSIPNTIIRSPHTAS</sequence>
<evidence type="ECO:0000256" key="4">
    <source>
        <dbReference type="ARBA" id="ARBA00022741"/>
    </source>
</evidence>
<dbReference type="Proteomes" id="UP000005877">
    <property type="component" value="Chromosome"/>
</dbReference>
<accession>G7WPI6</accession>
<evidence type="ECO:0000313" key="6">
    <source>
        <dbReference type="EMBL" id="AET65187.1"/>
    </source>
</evidence>
<dbReference type="InterPro" id="IPR008201">
    <property type="entry name" value="HepT-like"/>
</dbReference>
<evidence type="ECO:0008006" key="8">
    <source>
        <dbReference type="Google" id="ProtNLM"/>
    </source>
</evidence>
<evidence type="ECO:0000256" key="5">
    <source>
        <dbReference type="ARBA" id="ARBA00022801"/>
    </source>
</evidence>
<dbReference type="KEGG" id="mhi:Mhar_1829"/>
<dbReference type="PANTHER" id="PTHR34139">
    <property type="entry name" value="UPF0331 PROTEIN MJ0127"/>
    <property type="match status" value="1"/>
</dbReference>
<evidence type="ECO:0000256" key="1">
    <source>
        <dbReference type="ARBA" id="ARBA00022553"/>
    </source>
</evidence>
<dbReference type="Pfam" id="PF01934">
    <property type="entry name" value="HepT-like"/>
    <property type="match status" value="1"/>
</dbReference>
<name>G7WPI6_METH6</name>
<dbReference type="HOGENOM" id="CLU_142825_3_0_2"/>
<dbReference type="STRING" id="1110509.Mhar_1829"/>
<dbReference type="GO" id="GO:0110001">
    <property type="term" value="C:toxin-antitoxin complex"/>
    <property type="evidence" value="ECO:0007669"/>
    <property type="project" value="InterPro"/>
</dbReference>
<keyword evidence="3" id="KW-0540">Nuclease</keyword>
<evidence type="ECO:0000256" key="2">
    <source>
        <dbReference type="ARBA" id="ARBA00022649"/>
    </source>
</evidence>